<evidence type="ECO:0000256" key="3">
    <source>
        <dbReference type="ARBA" id="ARBA00022552"/>
    </source>
</evidence>
<dbReference type="InterPro" id="IPR055347">
    <property type="entry name" value="UTP6_N"/>
</dbReference>
<comment type="subcellular location">
    <subcellularLocation>
        <location evidence="1">Nucleus</location>
        <location evidence="1">Nucleolus</location>
    </subcellularLocation>
</comment>
<keyword evidence="9" id="KW-1185">Reference proteome</keyword>
<dbReference type="Gene3D" id="1.25.40.10">
    <property type="entry name" value="Tetratricopeptide repeat domain"/>
    <property type="match status" value="3"/>
</dbReference>
<feature type="domain" description="U3 small nucleolar RNA-associated protein 6 N-terminal" evidence="6">
    <location>
        <begin position="9"/>
        <end position="84"/>
    </location>
</feature>
<proteinExistence type="inferred from homology"/>
<evidence type="ECO:0008006" key="10">
    <source>
        <dbReference type="Google" id="ProtNLM"/>
    </source>
</evidence>
<name>A0A5N6PWQ5_9ASTR</name>
<evidence type="ECO:0000259" key="6">
    <source>
        <dbReference type="Pfam" id="PF08640"/>
    </source>
</evidence>
<dbReference type="Pfam" id="PF08640">
    <property type="entry name" value="U3_assoc_6"/>
    <property type="match status" value="1"/>
</dbReference>
<keyword evidence="5" id="KW-0539">Nucleus</keyword>
<dbReference type="GO" id="GO:0034388">
    <property type="term" value="C:Pwp2p-containing subcomplex of 90S preribosome"/>
    <property type="evidence" value="ECO:0007669"/>
    <property type="project" value="TreeGrafter"/>
</dbReference>
<keyword evidence="4" id="KW-0677">Repeat</keyword>
<dbReference type="GO" id="GO:0000462">
    <property type="term" value="P:maturation of SSU-rRNA from tricistronic rRNA transcript (SSU-rRNA, 5.8S rRNA, LSU-rRNA)"/>
    <property type="evidence" value="ECO:0007669"/>
    <property type="project" value="InterPro"/>
</dbReference>
<keyword evidence="3" id="KW-0698">rRNA processing</keyword>
<dbReference type="GO" id="GO:0032040">
    <property type="term" value="C:small-subunit processome"/>
    <property type="evidence" value="ECO:0007669"/>
    <property type="project" value="TreeGrafter"/>
</dbReference>
<evidence type="ECO:0000259" key="7">
    <source>
        <dbReference type="Pfam" id="PF24892"/>
    </source>
</evidence>
<gene>
    <name evidence="8" type="ORF">E3N88_05232</name>
</gene>
<dbReference type="AlphaFoldDB" id="A0A5N6PWQ5"/>
<dbReference type="SMART" id="SM00386">
    <property type="entry name" value="HAT"/>
    <property type="match status" value="6"/>
</dbReference>
<feature type="domain" description="U3 small nucleolar RNA-associated protein 6 homolog C-terminal" evidence="7">
    <location>
        <begin position="352"/>
        <end position="640"/>
    </location>
</feature>
<evidence type="ECO:0000313" key="9">
    <source>
        <dbReference type="Proteomes" id="UP000326396"/>
    </source>
</evidence>
<dbReference type="InterPro" id="IPR056907">
    <property type="entry name" value="UTP6_C"/>
</dbReference>
<dbReference type="PANTHER" id="PTHR23271:SF1">
    <property type="entry name" value="U3 SMALL NUCLEOLAR RNA-ASSOCIATED PROTEIN 6 HOMOLOG"/>
    <property type="match status" value="1"/>
</dbReference>
<evidence type="ECO:0000256" key="2">
    <source>
        <dbReference type="ARBA" id="ARBA00010734"/>
    </source>
</evidence>
<sequence length="803" mass="92606">MADVVQYKLERMVNELDDLERRGLFSRREIAEIVKQRRKFEYRLKRPSPLKQDYLAYIDYEKSVDALRILRKKAVMRELKKKSDGAKKPKMKQSYSDFAGISRIVEIYRQATNRFKGDIELWFQYLEFCRQKRNGHLKKVLAQVIRFHPKVPGVWIYAASWEFDHNLNAAAARALMQSGLRSCPNSEALWVEYLRMELTYLNKLSARRLALGEDVGTLVPDHLSPDDKQWRDENKELFMSIDGVREDVQKEELKQKIDIFREQGLNILQTVYKCAVEALPSSFSLRIQFLEILEATNLANSENMQKEILADMKNDFLKEPAYWDWLAKYEAAGRKSTQDERKEIMPDLLFNAIEVYDEALKILTSSTMFDLYIKFLMDLIGRNGYSQNSRLSDSSDNYTDPVTHVLMVFDKAQSMGCISEDLACQHVSFLLQLGRIDDARNLAEKHCNGELSGAVNLWVLRLSIEMKRIRTPSKADLLYLFDLLKSPLRKVSVLQAESLWLMGLKYFSNHKHYFDNLVDISLSSLIRDGGIDDGFSLASAIVSFVLQRDGIHSARDMYKRFFALPRPGLALYRNCIEMELNVASSAGTKKVHLVEVRKLYEAALSTYDQDARLWQDYHSMELKMGTSETAAAIHWRARKTFKNSAKLGFHHNPLRHHHQPPPTPNTLNRSTIDILPELKGVSDTYEPITKLHFYVIYKPVTLSSTLIFESSLQSSLSMVTFDELTALDFIRHHLLDDYKAPHNVVPNSQPSISESDLPVTDYFNSDEELRSDFVLNFTVPESVDYRSGTSDLVSDGGGLWWKP</sequence>
<organism evidence="8 9">
    <name type="scientific">Mikania micrantha</name>
    <name type="common">bitter vine</name>
    <dbReference type="NCBI Taxonomy" id="192012"/>
    <lineage>
        <taxon>Eukaryota</taxon>
        <taxon>Viridiplantae</taxon>
        <taxon>Streptophyta</taxon>
        <taxon>Embryophyta</taxon>
        <taxon>Tracheophyta</taxon>
        <taxon>Spermatophyta</taxon>
        <taxon>Magnoliopsida</taxon>
        <taxon>eudicotyledons</taxon>
        <taxon>Gunneridae</taxon>
        <taxon>Pentapetalae</taxon>
        <taxon>asterids</taxon>
        <taxon>campanulids</taxon>
        <taxon>Asterales</taxon>
        <taxon>Asteraceae</taxon>
        <taxon>Asteroideae</taxon>
        <taxon>Heliantheae alliance</taxon>
        <taxon>Eupatorieae</taxon>
        <taxon>Mikania</taxon>
    </lineage>
</organism>
<dbReference type="Pfam" id="PF24892">
    <property type="entry name" value="UTP6_C"/>
    <property type="match status" value="1"/>
</dbReference>
<dbReference type="PANTHER" id="PTHR23271">
    <property type="entry name" value="HEPATOCELLULAR CARCINOMA-ASSOCIATED ANTIGEN 66"/>
    <property type="match status" value="1"/>
</dbReference>
<dbReference type="InterPro" id="IPR013949">
    <property type="entry name" value="Utp6"/>
</dbReference>
<reference evidence="8 9" key="1">
    <citation type="submission" date="2019-05" db="EMBL/GenBank/DDBJ databases">
        <title>Mikania micrantha, genome provides insights into the molecular mechanism of rapid growth.</title>
        <authorList>
            <person name="Liu B."/>
        </authorList>
    </citation>
    <scope>NUCLEOTIDE SEQUENCE [LARGE SCALE GENOMIC DNA]</scope>
    <source>
        <strain evidence="8">NLD-2019</strain>
        <tissue evidence="8">Leaf</tissue>
    </source>
</reference>
<dbReference type="OrthoDB" id="28112at2759"/>
<accession>A0A5N6PWQ5</accession>
<dbReference type="EMBL" id="SZYD01000002">
    <property type="protein sequence ID" value="KAD7117964.1"/>
    <property type="molecule type" value="Genomic_DNA"/>
</dbReference>
<dbReference type="SUPFAM" id="SSF48452">
    <property type="entry name" value="TPR-like"/>
    <property type="match status" value="2"/>
</dbReference>
<comment type="caution">
    <text evidence="8">The sequence shown here is derived from an EMBL/GenBank/DDBJ whole genome shotgun (WGS) entry which is preliminary data.</text>
</comment>
<evidence type="ECO:0000256" key="5">
    <source>
        <dbReference type="ARBA" id="ARBA00023242"/>
    </source>
</evidence>
<protein>
    <recommendedName>
        <fullName evidence="10">Suppressor of forked domain-containing protein</fullName>
    </recommendedName>
</protein>
<evidence type="ECO:0000313" key="8">
    <source>
        <dbReference type="EMBL" id="KAD7117964.1"/>
    </source>
</evidence>
<dbReference type="InterPro" id="IPR003107">
    <property type="entry name" value="HAT"/>
</dbReference>
<comment type="similarity">
    <text evidence="2">Belongs to the UTP6 family.</text>
</comment>
<dbReference type="Proteomes" id="UP000326396">
    <property type="component" value="Linkage Group LG10"/>
</dbReference>
<dbReference type="GO" id="GO:0030515">
    <property type="term" value="F:snoRNA binding"/>
    <property type="evidence" value="ECO:0007669"/>
    <property type="project" value="InterPro"/>
</dbReference>
<dbReference type="InterPro" id="IPR011990">
    <property type="entry name" value="TPR-like_helical_dom_sf"/>
</dbReference>
<evidence type="ECO:0000256" key="1">
    <source>
        <dbReference type="ARBA" id="ARBA00004604"/>
    </source>
</evidence>
<evidence type="ECO:0000256" key="4">
    <source>
        <dbReference type="ARBA" id="ARBA00022737"/>
    </source>
</evidence>